<protein>
    <submittedName>
        <fullName evidence="1">Uncharacterized protein</fullName>
    </submittedName>
</protein>
<dbReference type="EMBL" id="WHUW01000033">
    <property type="protein sequence ID" value="KAF8433479.1"/>
    <property type="molecule type" value="Genomic_DNA"/>
</dbReference>
<sequence length="71" mass="7917">TTLDSVTLPAIEVRSIPSCLESRHRKHGGWHSARSDNAHSRKQNVLCIPGVTPGLVNEIVDFVERVEEDQQ</sequence>
<evidence type="ECO:0000313" key="1">
    <source>
        <dbReference type="EMBL" id="KAF8433479.1"/>
    </source>
</evidence>
<feature type="non-terminal residue" evidence="1">
    <location>
        <position position="1"/>
    </location>
</feature>
<evidence type="ECO:0000313" key="2">
    <source>
        <dbReference type="Proteomes" id="UP001194468"/>
    </source>
</evidence>
<reference evidence="1" key="2">
    <citation type="journal article" date="2020" name="Nat. Commun.">
        <title>Large-scale genome sequencing of mycorrhizal fungi provides insights into the early evolution of symbiotic traits.</title>
        <authorList>
            <person name="Miyauchi S."/>
            <person name="Kiss E."/>
            <person name="Kuo A."/>
            <person name="Drula E."/>
            <person name="Kohler A."/>
            <person name="Sanchez-Garcia M."/>
            <person name="Morin E."/>
            <person name="Andreopoulos B."/>
            <person name="Barry K.W."/>
            <person name="Bonito G."/>
            <person name="Buee M."/>
            <person name="Carver A."/>
            <person name="Chen C."/>
            <person name="Cichocki N."/>
            <person name="Clum A."/>
            <person name="Culley D."/>
            <person name="Crous P.W."/>
            <person name="Fauchery L."/>
            <person name="Girlanda M."/>
            <person name="Hayes R.D."/>
            <person name="Keri Z."/>
            <person name="LaButti K."/>
            <person name="Lipzen A."/>
            <person name="Lombard V."/>
            <person name="Magnuson J."/>
            <person name="Maillard F."/>
            <person name="Murat C."/>
            <person name="Nolan M."/>
            <person name="Ohm R.A."/>
            <person name="Pangilinan J."/>
            <person name="Pereira M.F."/>
            <person name="Perotto S."/>
            <person name="Peter M."/>
            <person name="Pfister S."/>
            <person name="Riley R."/>
            <person name="Sitrit Y."/>
            <person name="Stielow J.B."/>
            <person name="Szollosi G."/>
            <person name="Zifcakova L."/>
            <person name="Stursova M."/>
            <person name="Spatafora J.W."/>
            <person name="Tedersoo L."/>
            <person name="Vaario L.M."/>
            <person name="Yamada A."/>
            <person name="Yan M."/>
            <person name="Wang P."/>
            <person name="Xu J."/>
            <person name="Bruns T."/>
            <person name="Baldrian P."/>
            <person name="Vilgalys R."/>
            <person name="Dunand C."/>
            <person name="Henrissat B."/>
            <person name="Grigoriev I.V."/>
            <person name="Hibbett D."/>
            <person name="Nagy L.G."/>
            <person name="Martin F.M."/>
        </authorList>
    </citation>
    <scope>NUCLEOTIDE SEQUENCE</scope>
    <source>
        <strain evidence="1">BED1</strain>
    </source>
</reference>
<gene>
    <name evidence="1" type="ORF">L210DRAFT_3556242</name>
</gene>
<comment type="caution">
    <text evidence="1">The sequence shown here is derived from an EMBL/GenBank/DDBJ whole genome shotgun (WGS) entry which is preliminary data.</text>
</comment>
<dbReference type="AlphaFoldDB" id="A0AAD4BKA9"/>
<keyword evidence="2" id="KW-1185">Reference proteome</keyword>
<organism evidence="1 2">
    <name type="scientific">Boletus edulis BED1</name>
    <dbReference type="NCBI Taxonomy" id="1328754"/>
    <lineage>
        <taxon>Eukaryota</taxon>
        <taxon>Fungi</taxon>
        <taxon>Dikarya</taxon>
        <taxon>Basidiomycota</taxon>
        <taxon>Agaricomycotina</taxon>
        <taxon>Agaricomycetes</taxon>
        <taxon>Agaricomycetidae</taxon>
        <taxon>Boletales</taxon>
        <taxon>Boletineae</taxon>
        <taxon>Boletaceae</taxon>
        <taxon>Boletoideae</taxon>
        <taxon>Boletus</taxon>
    </lineage>
</organism>
<dbReference type="Proteomes" id="UP001194468">
    <property type="component" value="Unassembled WGS sequence"/>
</dbReference>
<reference evidence="1" key="1">
    <citation type="submission" date="2019-10" db="EMBL/GenBank/DDBJ databases">
        <authorList>
            <consortium name="DOE Joint Genome Institute"/>
            <person name="Kuo A."/>
            <person name="Miyauchi S."/>
            <person name="Kiss E."/>
            <person name="Drula E."/>
            <person name="Kohler A."/>
            <person name="Sanchez-Garcia M."/>
            <person name="Andreopoulos B."/>
            <person name="Barry K.W."/>
            <person name="Bonito G."/>
            <person name="Buee M."/>
            <person name="Carver A."/>
            <person name="Chen C."/>
            <person name="Cichocki N."/>
            <person name="Clum A."/>
            <person name="Culley D."/>
            <person name="Crous P.W."/>
            <person name="Fauchery L."/>
            <person name="Girlanda M."/>
            <person name="Hayes R."/>
            <person name="Keri Z."/>
            <person name="LaButti K."/>
            <person name="Lipzen A."/>
            <person name="Lombard V."/>
            <person name="Magnuson J."/>
            <person name="Maillard F."/>
            <person name="Morin E."/>
            <person name="Murat C."/>
            <person name="Nolan M."/>
            <person name="Ohm R."/>
            <person name="Pangilinan J."/>
            <person name="Pereira M."/>
            <person name="Perotto S."/>
            <person name="Peter M."/>
            <person name="Riley R."/>
            <person name="Sitrit Y."/>
            <person name="Stielow B."/>
            <person name="Szollosi G."/>
            <person name="Zifcakova L."/>
            <person name="Stursova M."/>
            <person name="Spatafora J.W."/>
            <person name="Tedersoo L."/>
            <person name="Vaario L.-M."/>
            <person name="Yamada A."/>
            <person name="Yan M."/>
            <person name="Wang P."/>
            <person name="Xu J."/>
            <person name="Bruns T."/>
            <person name="Baldrian P."/>
            <person name="Vilgalys R."/>
            <person name="Henrissat B."/>
            <person name="Grigoriev I.V."/>
            <person name="Hibbett D."/>
            <person name="Nagy L.G."/>
            <person name="Martin F.M."/>
        </authorList>
    </citation>
    <scope>NUCLEOTIDE SEQUENCE</scope>
    <source>
        <strain evidence="1">BED1</strain>
    </source>
</reference>
<name>A0AAD4BKA9_BOLED</name>
<accession>A0AAD4BKA9</accession>
<proteinExistence type="predicted"/>